<protein>
    <submittedName>
        <fullName evidence="7 8">Uncharacterized protein LOC101856235</fullName>
    </submittedName>
</protein>
<organism evidence="6 8">
    <name type="scientific">Aplysia californica</name>
    <name type="common">California sea hare</name>
    <dbReference type="NCBI Taxonomy" id="6500"/>
    <lineage>
        <taxon>Eukaryota</taxon>
        <taxon>Metazoa</taxon>
        <taxon>Spiralia</taxon>
        <taxon>Lophotrochozoa</taxon>
        <taxon>Mollusca</taxon>
        <taxon>Gastropoda</taxon>
        <taxon>Heterobranchia</taxon>
        <taxon>Euthyneura</taxon>
        <taxon>Tectipleura</taxon>
        <taxon>Aplysiida</taxon>
        <taxon>Aplysioidea</taxon>
        <taxon>Aplysiidae</taxon>
        <taxon>Aplysia</taxon>
    </lineage>
</organism>
<evidence type="ECO:0000256" key="4">
    <source>
        <dbReference type="ARBA" id="ARBA00023136"/>
    </source>
</evidence>
<keyword evidence="4 5" id="KW-0472">Membrane</keyword>
<dbReference type="RefSeq" id="XP_035829389.1">
    <property type="nucleotide sequence ID" value="XM_035973496.1"/>
</dbReference>
<dbReference type="PANTHER" id="PTHR21284:SF12">
    <property type="entry name" value="EG:80H7.2 PROTEIN"/>
    <property type="match status" value="1"/>
</dbReference>
<accession>A0ABM1W3Z6</accession>
<evidence type="ECO:0000256" key="2">
    <source>
        <dbReference type="ARBA" id="ARBA00022692"/>
    </source>
</evidence>
<evidence type="ECO:0000313" key="7">
    <source>
        <dbReference type="RefSeq" id="XP_012945938.2"/>
    </source>
</evidence>
<feature type="transmembrane region" description="Helical" evidence="5">
    <location>
        <begin position="113"/>
        <end position="133"/>
    </location>
</feature>
<reference evidence="7 8" key="1">
    <citation type="submission" date="2025-05" db="UniProtKB">
        <authorList>
            <consortium name="RefSeq"/>
        </authorList>
    </citation>
    <scope>IDENTIFICATION</scope>
</reference>
<evidence type="ECO:0000256" key="3">
    <source>
        <dbReference type="ARBA" id="ARBA00022989"/>
    </source>
</evidence>
<gene>
    <name evidence="7 8" type="primary">LOC101856235</name>
</gene>
<feature type="transmembrane region" description="Helical" evidence="5">
    <location>
        <begin position="153"/>
        <end position="175"/>
    </location>
</feature>
<name>A0ABM1W3Z6_APLCA</name>
<dbReference type="Pfam" id="PF00822">
    <property type="entry name" value="PMP22_Claudin"/>
    <property type="match status" value="1"/>
</dbReference>
<sequence length="185" mass="19544">MGLVDSVKSAGLFAKIALLLIIIANFFNWISFTTTSWGIVNAATGNDAHVGLWRRCSKLTTGCNDLDGYANEWVGAVQAFAIFGFVGINVACLLIVLYIFWDSCKSNKEVGMAASIICFVTAGCWLLAVIIFGAEFEDDPNVSGSDDELGYSFGLAIVALLLEAIGGVLLLLEVLKGSSGTSPSS</sequence>
<evidence type="ECO:0000313" key="6">
    <source>
        <dbReference type="Proteomes" id="UP000694888"/>
    </source>
</evidence>
<evidence type="ECO:0000313" key="8">
    <source>
        <dbReference type="RefSeq" id="XP_035829389.1"/>
    </source>
</evidence>
<comment type="subcellular location">
    <subcellularLocation>
        <location evidence="1">Membrane</location>
        <topology evidence="1">Multi-pass membrane protein</topology>
    </subcellularLocation>
</comment>
<evidence type="ECO:0000256" key="5">
    <source>
        <dbReference type="SAM" id="Phobius"/>
    </source>
</evidence>
<feature type="transmembrane region" description="Helical" evidence="5">
    <location>
        <begin position="79"/>
        <end position="101"/>
    </location>
</feature>
<proteinExistence type="predicted"/>
<dbReference type="PANTHER" id="PTHR21284">
    <property type="entry name" value="EG:80H7.2 PROTEIN"/>
    <property type="match status" value="1"/>
</dbReference>
<dbReference type="InterPro" id="IPR004031">
    <property type="entry name" value="PMP22/EMP/MP20/Claudin"/>
</dbReference>
<keyword evidence="2 5" id="KW-0812">Transmembrane</keyword>
<dbReference type="Proteomes" id="UP000694888">
    <property type="component" value="Unplaced"/>
</dbReference>
<keyword evidence="6" id="KW-1185">Reference proteome</keyword>
<feature type="transmembrane region" description="Helical" evidence="5">
    <location>
        <begin position="12"/>
        <end position="30"/>
    </location>
</feature>
<dbReference type="RefSeq" id="XP_012945938.2">
    <property type="nucleotide sequence ID" value="XM_013090484.2"/>
</dbReference>
<dbReference type="GeneID" id="101856235"/>
<keyword evidence="3 5" id="KW-1133">Transmembrane helix</keyword>
<dbReference type="Gene3D" id="1.20.140.150">
    <property type="match status" value="1"/>
</dbReference>
<evidence type="ECO:0000256" key="1">
    <source>
        <dbReference type="ARBA" id="ARBA00004141"/>
    </source>
</evidence>